<dbReference type="NCBIfam" id="TIGR02595">
    <property type="entry name" value="PEP_CTERM"/>
    <property type="match status" value="1"/>
</dbReference>
<dbReference type="AlphaFoldDB" id="A0A5B9QUE7"/>
<keyword evidence="3" id="KW-1185">Reference proteome</keyword>
<dbReference type="InterPro" id="IPR013424">
    <property type="entry name" value="Ice-binding_C"/>
</dbReference>
<evidence type="ECO:0000313" key="2">
    <source>
        <dbReference type="EMBL" id="QEG37543.1"/>
    </source>
</evidence>
<reference evidence="2 3" key="1">
    <citation type="submission" date="2019-08" db="EMBL/GenBank/DDBJ databases">
        <title>Deep-cultivation of Planctomycetes and their phenomic and genomic characterization uncovers novel biology.</title>
        <authorList>
            <person name="Wiegand S."/>
            <person name="Jogler M."/>
            <person name="Boedeker C."/>
            <person name="Pinto D."/>
            <person name="Vollmers J."/>
            <person name="Rivas-Marin E."/>
            <person name="Kohn T."/>
            <person name="Peeters S.H."/>
            <person name="Heuer A."/>
            <person name="Rast P."/>
            <person name="Oberbeckmann S."/>
            <person name="Bunk B."/>
            <person name="Jeske O."/>
            <person name="Meyerdierks A."/>
            <person name="Storesund J.E."/>
            <person name="Kallscheuer N."/>
            <person name="Luecker S."/>
            <person name="Lage O.M."/>
            <person name="Pohl T."/>
            <person name="Merkel B.J."/>
            <person name="Hornburger P."/>
            <person name="Mueller R.-W."/>
            <person name="Bruemmer F."/>
            <person name="Labrenz M."/>
            <person name="Spormann A.M."/>
            <person name="Op den Camp H."/>
            <person name="Overmann J."/>
            <person name="Amann R."/>
            <person name="Jetten M.S.M."/>
            <person name="Mascher T."/>
            <person name="Medema M.H."/>
            <person name="Devos D.P."/>
            <person name="Kaster A.-K."/>
            <person name="Ovreas L."/>
            <person name="Rohde M."/>
            <person name="Galperin M.Y."/>
            <person name="Jogler C."/>
        </authorList>
    </citation>
    <scope>NUCLEOTIDE SEQUENCE [LARGE SCALE GENOMIC DNA]</scope>
    <source>
        <strain evidence="2 3">Pr1d</strain>
    </source>
</reference>
<sequence precursor="true">MFRRIALSAVLCATTTTVALADTDIIVDDFESYTTSADVLAAWPVQVAATEPPRADNGTVLVPGDTAPFYGGTNLTNFAQFCGSVGSAAGIANCDLAGSSGVYGGGPETGAFNSGTVNERTFPTIAPSATQNVELSYDLGDDALSANMRMTIGLRGVSGATTENIIEMGLYNDVAANGFVYRAVLFPGPAGSNPNWVSFADTTNIDVPLLDTLNSQSEVGAGFHTYKAVISVDQIVFSLDLYGDGLTNTSNTPGVGTPGVDAMDTVAVTTSALGFTNLRFGLPSNLKSSGGDNIDAAFAGFDNISLRLVDIVAPTGDADFDGDGNVDGKDFLTWQRNSGLIGGATLADGDANNDQNVDGIDLGIWQGQYGNTSPLVSATAVPEPASAVLMLLTMAGLLGRNRR</sequence>
<organism evidence="2 3">
    <name type="scientific">Bythopirellula goksoeyrii</name>
    <dbReference type="NCBI Taxonomy" id="1400387"/>
    <lineage>
        <taxon>Bacteria</taxon>
        <taxon>Pseudomonadati</taxon>
        <taxon>Planctomycetota</taxon>
        <taxon>Planctomycetia</taxon>
        <taxon>Pirellulales</taxon>
        <taxon>Lacipirellulaceae</taxon>
        <taxon>Bythopirellula</taxon>
    </lineage>
</organism>
<feature type="signal peptide" evidence="1">
    <location>
        <begin position="1"/>
        <end position="21"/>
    </location>
</feature>
<name>A0A5B9QUE7_9BACT</name>
<feature type="chain" id="PRO_5022970464" description="PEP-CTERM protein-sorting domain-containing protein" evidence="1">
    <location>
        <begin position="22"/>
        <end position="403"/>
    </location>
</feature>
<keyword evidence="1" id="KW-0732">Signal</keyword>
<dbReference type="EMBL" id="CP042913">
    <property type="protein sequence ID" value="QEG37543.1"/>
    <property type="molecule type" value="Genomic_DNA"/>
</dbReference>
<evidence type="ECO:0000256" key="1">
    <source>
        <dbReference type="SAM" id="SignalP"/>
    </source>
</evidence>
<evidence type="ECO:0008006" key="4">
    <source>
        <dbReference type="Google" id="ProtNLM"/>
    </source>
</evidence>
<dbReference type="Proteomes" id="UP000323917">
    <property type="component" value="Chromosome"/>
</dbReference>
<accession>A0A5B9QUE7</accession>
<dbReference type="KEGG" id="bgok:Pr1d_48890"/>
<proteinExistence type="predicted"/>
<gene>
    <name evidence="2" type="ORF">Pr1d_48890</name>
</gene>
<dbReference type="InterPro" id="IPR018247">
    <property type="entry name" value="EF_Hand_1_Ca_BS"/>
</dbReference>
<dbReference type="OrthoDB" id="286964at2"/>
<evidence type="ECO:0000313" key="3">
    <source>
        <dbReference type="Proteomes" id="UP000323917"/>
    </source>
</evidence>
<protein>
    <recommendedName>
        <fullName evidence="4">PEP-CTERM protein-sorting domain-containing protein</fullName>
    </recommendedName>
</protein>
<dbReference type="PROSITE" id="PS00018">
    <property type="entry name" value="EF_HAND_1"/>
    <property type="match status" value="1"/>
</dbReference>
<dbReference type="RefSeq" id="WP_148075768.1">
    <property type="nucleotide sequence ID" value="NZ_CP042913.1"/>
</dbReference>